<reference evidence="1 2" key="1">
    <citation type="submission" date="2024-01" db="EMBL/GenBank/DDBJ databases">
        <title>A telomere-to-telomere, gap-free genome of sweet tea (Lithocarpus litseifolius).</title>
        <authorList>
            <person name="Zhou J."/>
        </authorList>
    </citation>
    <scope>NUCLEOTIDE SEQUENCE [LARGE SCALE GENOMIC DNA]</scope>
    <source>
        <strain evidence="1">Zhou-2022a</strain>
        <tissue evidence="1">Leaf</tissue>
    </source>
</reference>
<sequence>MSYELSHVKRDANMAAHRLARHACNVYEPSVWLEEAASFLSASLQNDALLPNALLQETLSSCLPPLAFRTQESLAIGAVHEP</sequence>
<dbReference type="AlphaFoldDB" id="A0AAW2E2T1"/>
<evidence type="ECO:0000313" key="2">
    <source>
        <dbReference type="Proteomes" id="UP001459277"/>
    </source>
</evidence>
<protein>
    <recommendedName>
        <fullName evidence="3">RNase H type-1 domain-containing protein</fullName>
    </recommendedName>
</protein>
<evidence type="ECO:0000313" key="1">
    <source>
        <dbReference type="EMBL" id="KAL0015999.1"/>
    </source>
</evidence>
<keyword evidence="2" id="KW-1185">Reference proteome</keyword>
<dbReference type="EMBL" id="JAZDWU010000001">
    <property type="protein sequence ID" value="KAL0015999.1"/>
    <property type="molecule type" value="Genomic_DNA"/>
</dbReference>
<organism evidence="1 2">
    <name type="scientific">Lithocarpus litseifolius</name>
    <dbReference type="NCBI Taxonomy" id="425828"/>
    <lineage>
        <taxon>Eukaryota</taxon>
        <taxon>Viridiplantae</taxon>
        <taxon>Streptophyta</taxon>
        <taxon>Embryophyta</taxon>
        <taxon>Tracheophyta</taxon>
        <taxon>Spermatophyta</taxon>
        <taxon>Magnoliopsida</taxon>
        <taxon>eudicotyledons</taxon>
        <taxon>Gunneridae</taxon>
        <taxon>Pentapetalae</taxon>
        <taxon>rosids</taxon>
        <taxon>fabids</taxon>
        <taxon>Fagales</taxon>
        <taxon>Fagaceae</taxon>
        <taxon>Lithocarpus</taxon>
    </lineage>
</organism>
<proteinExistence type="predicted"/>
<gene>
    <name evidence="1" type="ORF">SO802_003068</name>
</gene>
<dbReference type="Proteomes" id="UP001459277">
    <property type="component" value="Unassembled WGS sequence"/>
</dbReference>
<accession>A0AAW2E2T1</accession>
<comment type="caution">
    <text evidence="1">The sequence shown here is derived from an EMBL/GenBank/DDBJ whole genome shotgun (WGS) entry which is preliminary data.</text>
</comment>
<name>A0AAW2E2T1_9ROSI</name>
<evidence type="ECO:0008006" key="3">
    <source>
        <dbReference type="Google" id="ProtNLM"/>
    </source>
</evidence>